<dbReference type="EMBL" id="JAGTPW010000047">
    <property type="protein sequence ID" value="MBR8645688.1"/>
    <property type="molecule type" value="Genomic_DNA"/>
</dbReference>
<proteinExistence type="predicted"/>
<dbReference type="Gene3D" id="3.40.50.720">
    <property type="entry name" value="NAD(P)-binding Rossmann-like Domain"/>
    <property type="match status" value="1"/>
</dbReference>
<dbReference type="InterPro" id="IPR036291">
    <property type="entry name" value="NAD(P)-bd_dom_sf"/>
</dbReference>
<evidence type="ECO:0000313" key="2">
    <source>
        <dbReference type="Proteomes" id="UP000680045"/>
    </source>
</evidence>
<reference evidence="1" key="1">
    <citation type="submission" date="2021-04" db="EMBL/GenBank/DDBJ databases">
        <title>Whole genome sequencing of Enterococci isolates from hospitalized patients.</title>
        <authorList>
            <person name="Ogoti B.M."/>
            <person name="Onyambu F.G."/>
        </authorList>
    </citation>
    <scope>NUCLEOTIDE SEQUENCE</scope>
    <source>
        <strain evidence="1">242</strain>
    </source>
</reference>
<protein>
    <submittedName>
        <fullName evidence="1">Uncharacterized protein</fullName>
    </submittedName>
</protein>
<name>A0A941FJ38_9BACI</name>
<comment type="caution">
    <text evidence="1">The sequence shown here is derived from an EMBL/GenBank/DDBJ whole genome shotgun (WGS) entry which is preliminary data.</text>
</comment>
<organism evidence="1 2">
    <name type="scientific">Peribacillus frigoritolerans</name>
    <dbReference type="NCBI Taxonomy" id="450367"/>
    <lineage>
        <taxon>Bacteria</taxon>
        <taxon>Bacillati</taxon>
        <taxon>Bacillota</taxon>
        <taxon>Bacilli</taxon>
        <taxon>Bacillales</taxon>
        <taxon>Bacillaceae</taxon>
        <taxon>Peribacillus</taxon>
    </lineage>
</organism>
<evidence type="ECO:0000313" key="1">
    <source>
        <dbReference type="EMBL" id="MBR8645688.1"/>
    </source>
</evidence>
<dbReference type="Proteomes" id="UP000680045">
    <property type="component" value="Unassembled WGS sequence"/>
</dbReference>
<dbReference type="SUPFAM" id="SSF51735">
    <property type="entry name" value="NAD(P)-binding Rossmann-fold domains"/>
    <property type="match status" value="1"/>
</dbReference>
<accession>A0A941FJ38</accession>
<sequence>MRVLVIGTEDMTGEHVVKQLADSHHNPVALVGAENKVEEMVKLGARDVVSLEKGIFPVLFRAVKQ</sequence>
<dbReference type="AlphaFoldDB" id="A0A941FJ38"/>
<gene>
    <name evidence="1" type="ORF">KEH51_21775</name>
</gene>